<evidence type="ECO:0000256" key="2">
    <source>
        <dbReference type="ARBA" id="ARBA00022692"/>
    </source>
</evidence>
<feature type="transmembrane region" description="Helical" evidence="5">
    <location>
        <begin position="64"/>
        <end position="88"/>
    </location>
</feature>
<dbReference type="GO" id="GO:0016020">
    <property type="term" value="C:membrane"/>
    <property type="evidence" value="ECO:0007669"/>
    <property type="project" value="UniProtKB-SubCell"/>
</dbReference>
<feature type="transmembrane region" description="Helical" evidence="5">
    <location>
        <begin position="128"/>
        <end position="148"/>
    </location>
</feature>
<evidence type="ECO:0000313" key="8">
    <source>
        <dbReference type="Proteomes" id="UP000050761"/>
    </source>
</evidence>
<evidence type="ECO:0000259" key="6">
    <source>
        <dbReference type="Pfam" id="PF01061"/>
    </source>
</evidence>
<dbReference type="Pfam" id="PF01061">
    <property type="entry name" value="ABC2_membrane"/>
    <property type="match status" value="1"/>
</dbReference>
<keyword evidence="4 5" id="KW-0472">Membrane</keyword>
<dbReference type="PANTHER" id="PTHR47027">
    <property type="entry name" value="REVERSE TRANSCRIPTASE DOMAIN-CONTAINING PROTEIN"/>
    <property type="match status" value="1"/>
</dbReference>
<feature type="domain" description="ABC-2 type transporter transmembrane" evidence="6">
    <location>
        <begin position="1"/>
        <end position="185"/>
    </location>
</feature>
<reference evidence="9" key="2">
    <citation type="submission" date="2019-09" db="UniProtKB">
        <authorList>
            <consortium name="WormBaseParasite"/>
        </authorList>
    </citation>
    <scope>IDENTIFICATION</scope>
</reference>
<evidence type="ECO:0000256" key="1">
    <source>
        <dbReference type="ARBA" id="ARBA00004141"/>
    </source>
</evidence>
<dbReference type="InterPro" id="IPR013525">
    <property type="entry name" value="ABC2_TM"/>
</dbReference>
<evidence type="ECO:0000256" key="3">
    <source>
        <dbReference type="ARBA" id="ARBA00022989"/>
    </source>
</evidence>
<reference evidence="7 8" key="1">
    <citation type="submission" date="2018-11" db="EMBL/GenBank/DDBJ databases">
        <authorList>
            <consortium name="Pathogen Informatics"/>
        </authorList>
    </citation>
    <scope>NUCLEOTIDE SEQUENCE [LARGE SCALE GENOMIC DNA]</scope>
</reference>
<accession>A0A3P8C0M8</accession>
<name>A0A3P8C0M8_HELPZ</name>
<proteinExistence type="predicted"/>
<keyword evidence="2 5" id="KW-0812">Transmembrane</keyword>
<protein>
    <submittedName>
        <fullName evidence="9">Reverse transcriptase domain-containing protein</fullName>
    </submittedName>
</protein>
<evidence type="ECO:0000313" key="9">
    <source>
        <dbReference type="WBParaSite" id="HPBE_0001854101-mRNA-1"/>
    </source>
</evidence>
<dbReference type="PANTHER" id="PTHR47027:SF20">
    <property type="entry name" value="REVERSE TRANSCRIPTASE-LIKE PROTEIN WITH RNA-DIRECTED DNA POLYMERASE DOMAIN"/>
    <property type="match status" value="1"/>
</dbReference>
<comment type="subcellular location">
    <subcellularLocation>
        <location evidence="1">Membrane</location>
        <topology evidence="1">Multi-pass membrane protein</topology>
    </subcellularLocation>
</comment>
<keyword evidence="8" id="KW-1185">Reference proteome</keyword>
<feature type="transmembrane region" description="Helical" evidence="5">
    <location>
        <begin position="24"/>
        <end position="43"/>
    </location>
</feature>
<sequence>MSCIIGGAFYSLTRDKRASASDRVGMTIAWSYFGVFPWMFVIVKKAEKQKEALNGLFAKSRISSAHFVSCEFFWDLPLLTLSAALYSFPVPFLSGMNISSNNRALWCLSLFSTIFVHLLFWRQLIKAIAFVAPTAGCASFITVALFTISHLTSGLVVHPQEKDSAVFRTSWLSPHRWIAQALLEPELLGHGIMELISETPLNSSELTIGCERKEVLARMIKDIPIYTVSQCSSTRGSQLLYFHGFLQPLTGDRFPSSQFFLVILNRISRTLNEGQPREQAGFRRGFSTIDHIHTITKLIELSREYKLPLCLTFIELKKAFDSVETEAVVKALLTQGVPIQYIGVLRELYSGPKT</sequence>
<evidence type="ECO:0000313" key="7">
    <source>
        <dbReference type="EMBL" id="VDP11974.1"/>
    </source>
</evidence>
<evidence type="ECO:0000256" key="4">
    <source>
        <dbReference type="ARBA" id="ARBA00023136"/>
    </source>
</evidence>
<feature type="transmembrane region" description="Helical" evidence="5">
    <location>
        <begin position="103"/>
        <end position="121"/>
    </location>
</feature>
<dbReference type="OrthoDB" id="410104at2759"/>
<gene>
    <name evidence="7" type="ORF">HPBE_LOCUS18540</name>
</gene>
<evidence type="ECO:0000256" key="5">
    <source>
        <dbReference type="SAM" id="Phobius"/>
    </source>
</evidence>
<dbReference type="EMBL" id="UZAH01030754">
    <property type="protein sequence ID" value="VDP11974.1"/>
    <property type="molecule type" value="Genomic_DNA"/>
</dbReference>
<keyword evidence="3 5" id="KW-1133">Transmembrane helix</keyword>
<dbReference type="GO" id="GO:0140359">
    <property type="term" value="F:ABC-type transporter activity"/>
    <property type="evidence" value="ECO:0007669"/>
    <property type="project" value="InterPro"/>
</dbReference>
<organism evidence="7">
    <name type="scientific">Heligmosomoides polygyrus</name>
    <name type="common">Parasitic roundworm</name>
    <dbReference type="NCBI Taxonomy" id="6339"/>
    <lineage>
        <taxon>Eukaryota</taxon>
        <taxon>Metazoa</taxon>
        <taxon>Ecdysozoa</taxon>
        <taxon>Nematoda</taxon>
        <taxon>Chromadorea</taxon>
        <taxon>Rhabditida</taxon>
        <taxon>Rhabditina</taxon>
        <taxon>Rhabditomorpha</taxon>
        <taxon>Strongyloidea</taxon>
        <taxon>Heligmosomidae</taxon>
        <taxon>Heligmosomoides</taxon>
    </lineage>
</organism>
<dbReference type="WBParaSite" id="HPBE_0001854101-mRNA-1">
    <property type="protein sequence ID" value="HPBE_0001854101-mRNA-1"/>
    <property type="gene ID" value="HPBE_0001854101"/>
</dbReference>
<dbReference type="AlphaFoldDB" id="A0A3P8C0M8"/>
<dbReference type="Proteomes" id="UP000050761">
    <property type="component" value="Unassembled WGS sequence"/>
</dbReference>